<dbReference type="AlphaFoldDB" id="A0AAE0W740"/>
<reference evidence="1" key="1">
    <citation type="journal article" date="2021" name="Genome Biol. Evol.">
        <title>A High-Quality Reference Genome for a Parasitic Bivalve with Doubly Uniparental Inheritance (Bivalvia: Unionida).</title>
        <authorList>
            <person name="Smith C.H."/>
        </authorList>
    </citation>
    <scope>NUCLEOTIDE SEQUENCE</scope>
    <source>
        <strain evidence="1">CHS0354</strain>
    </source>
</reference>
<evidence type="ECO:0000313" key="2">
    <source>
        <dbReference type="Proteomes" id="UP001195483"/>
    </source>
</evidence>
<protein>
    <submittedName>
        <fullName evidence="1">Uncharacterized protein</fullName>
    </submittedName>
</protein>
<organism evidence="1 2">
    <name type="scientific">Potamilus streckersoni</name>
    <dbReference type="NCBI Taxonomy" id="2493646"/>
    <lineage>
        <taxon>Eukaryota</taxon>
        <taxon>Metazoa</taxon>
        <taxon>Spiralia</taxon>
        <taxon>Lophotrochozoa</taxon>
        <taxon>Mollusca</taxon>
        <taxon>Bivalvia</taxon>
        <taxon>Autobranchia</taxon>
        <taxon>Heteroconchia</taxon>
        <taxon>Palaeoheterodonta</taxon>
        <taxon>Unionida</taxon>
        <taxon>Unionoidea</taxon>
        <taxon>Unionidae</taxon>
        <taxon>Ambleminae</taxon>
        <taxon>Lampsilini</taxon>
        <taxon>Potamilus</taxon>
    </lineage>
</organism>
<reference evidence="1" key="2">
    <citation type="journal article" date="2021" name="Genome Biol. Evol.">
        <title>Developing a high-quality reference genome for a parasitic bivalve with doubly uniparental inheritance (Bivalvia: Unionida).</title>
        <authorList>
            <person name="Smith C.H."/>
        </authorList>
    </citation>
    <scope>NUCLEOTIDE SEQUENCE</scope>
    <source>
        <strain evidence="1">CHS0354</strain>
        <tissue evidence="1">Mantle</tissue>
    </source>
</reference>
<gene>
    <name evidence="1" type="ORF">CHS0354_018722</name>
</gene>
<proteinExistence type="predicted"/>
<sequence length="117" mass="12278">MLDILLIQIFQQVECGLAYPAIMSPAIMSTSIMPTAIMSPALMSTSIMPTAIMPTFIMPTAIMPTGCACLANGMLHNTLAKSKSIACGRDAWLSTSATQITAIVIKPALQFPCGSSP</sequence>
<dbReference type="Proteomes" id="UP001195483">
    <property type="component" value="Unassembled WGS sequence"/>
</dbReference>
<name>A0AAE0W740_9BIVA</name>
<dbReference type="EMBL" id="JAEAOA010001148">
    <property type="protein sequence ID" value="KAK3602867.1"/>
    <property type="molecule type" value="Genomic_DNA"/>
</dbReference>
<keyword evidence="2" id="KW-1185">Reference proteome</keyword>
<comment type="caution">
    <text evidence="1">The sequence shown here is derived from an EMBL/GenBank/DDBJ whole genome shotgun (WGS) entry which is preliminary data.</text>
</comment>
<evidence type="ECO:0000313" key="1">
    <source>
        <dbReference type="EMBL" id="KAK3602867.1"/>
    </source>
</evidence>
<accession>A0AAE0W740</accession>
<reference evidence="1" key="3">
    <citation type="submission" date="2023-05" db="EMBL/GenBank/DDBJ databases">
        <authorList>
            <person name="Smith C.H."/>
        </authorList>
    </citation>
    <scope>NUCLEOTIDE SEQUENCE</scope>
    <source>
        <strain evidence="1">CHS0354</strain>
        <tissue evidence="1">Mantle</tissue>
    </source>
</reference>